<evidence type="ECO:0000259" key="3">
    <source>
        <dbReference type="Pfam" id="PF17147"/>
    </source>
</evidence>
<protein>
    <submittedName>
        <fullName evidence="4">2-oxoglutarate oxidoreductase, alpha subunit (Modular protein)</fullName>
        <ecNumber evidence="4">1.2.7.3</ecNumber>
    </submittedName>
</protein>
<dbReference type="InterPro" id="IPR029061">
    <property type="entry name" value="THDP-binding"/>
</dbReference>
<dbReference type="SUPFAM" id="SSF52922">
    <property type="entry name" value="TK C-terminal domain-like"/>
    <property type="match status" value="1"/>
</dbReference>
<feature type="domain" description="Pyruvate:ferredoxin oxidoreductase core" evidence="3">
    <location>
        <begin position="323"/>
        <end position="407"/>
    </location>
</feature>
<dbReference type="PANTHER" id="PTHR43088">
    <property type="entry name" value="SUBUNIT OF PYRUVATE:FLAVODOXIN OXIDOREDUCTASE-RELATED"/>
    <property type="match status" value="1"/>
</dbReference>
<evidence type="ECO:0000313" key="5">
    <source>
        <dbReference type="Proteomes" id="UP000234331"/>
    </source>
</evidence>
<dbReference type="PANTHER" id="PTHR43088:SF1">
    <property type="entry name" value="SUBUNIT OF PYRUVATE:FLAVODOXIN OXIDOREDUCTASE"/>
    <property type="match status" value="1"/>
</dbReference>
<dbReference type="GO" id="GO:0047553">
    <property type="term" value="F:2-oxoglutarate synthase activity"/>
    <property type="evidence" value="ECO:0007669"/>
    <property type="project" value="UniProtKB-EC"/>
</dbReference>
<keyword evidence="5" id="KW-1185">Reference proteome</keyword>
<gene>
    <name evidence="4" type="ORF">FRACA_980015</name>
</gene>
<evidence type="ECO:0000256" key="1">
    <source>
        <dbReference type="ARBA" id="ARBA00023002"/>
    </source>
</evidence>
<dbReference type="CDD" id="cd07034">
    <property type="entry name" value="TPP_PYR_PFOR_IOR-alpha_like"/>
    <property type="match status" value="1"/>
</dbReference>
<evidence type="ECO:0000313" key="4">
    <source>
        <dbReference type="EMBL" id="SNQ52252.1"/>
    </source>
</evidence>
<dbReference type="Gene3D" id="3.40.50.920">
    <property type="match status" value="1"/>
</dbReference>
<dbReference type="InterPro" id="IPR002880">
    <property type="entry name" value="Pyrv_Fd/Flavodoxin_OxRdtase_N"/>
</dbReference>
<evidence type="ECO:0000259" key="2">
    <source>
        <dbReference type="Pfam" id="PF01855"/>
    </source>
</evidence>
<keyword evidence="1 4" id="KW-0560">Oxidoreductase</keyword>
<dbReference type="Proteomes" id="UP000234331">
    <property type="component" value="Unassembled WGS sequence"/>
</dbReference>
<dbReference type="EMBL" id="FZMO01000567">
    <property type="protein sequence ID" value="SNQ52252.1"/>
    <property type="molecule type" value="Genomic_DNA"/>
</dbReference>
<dbReference type="GO" id="GO:0000287">
    <property type="term" value="F:magnesium ion binding"/>
    <property type="evidence" value="ECO:0007669"/>
    <property type="project" value="UniProtKB-ARBA"/>
</dbReference>
<feature type="domain" description="Pyruvate flavodoxin/ferredoxin oxidoreductase pyrimidine binding" evidence="2">
    <location>
        <begin position="96"/>
        <end position="250"/>
    </location>
</feature>
<dbReference type="InterPro" id="IPR033412">
    <property type="entry name" value="PFOR_II"/>
</dbReference>
<dbReference type="EC" id="1.2.7.3" evidence="4"/>
<dbReference type="SUPFAM" id="SSF52518">
    <property type="entry name" value="Thiamin diphosphate-binding fold (THDP-binding)"/>
    <property type="match status" value="1"/>
</dbReference>
<accession>A0A2I2L2W0</accession>
<dbReference type="AlphaFoldDB" id="A0A2I2L2W0"/>
<dbReference type="InterPro" id="IPR009014">
    <property type="entry name" value="Transketo_C/PFOR_II"/>
</dbReference>
<organism evidence="4 5">
    <name type="scientific">Frankia canadensis</name>
    <dbReference type="NCBI Taxonomy" id="1836972"/>
    <lineage>
        <taxon>Bacteria</taxon>
        <taxon>Bacillati</taxon>
        <taxon>Actinomycetota</taxon>
        <taxon>Actinomycetes</taxon>
        <taxon>Frankiales</taxon>
        <taxon>Frankiaceae</taxon>
        <taxon>Frankia</taxon>
    </lineage>
</organism>
<proteinExistence type="predicted"/>
<sequence length="439" mass="47035">MPAVLIESSDLFRCRIEPVARHSFILSKGSAYALQCEAPFPPRPDGRGIHGEIPMTVTQPPPTPDAPSASAGAGISVGSDQGTSLLLSGSEAVARASIDAGCRFFAGYPMSPFTNLLESFSKLMRGPERVCVAAESEIEGANMAIGAAATGARAATGSCGQGLALMQEAIAESALNETPLVFFNMARSQQDYFQATRGGGWGDYRTIALAPKDVHEAIEHTHLLFHLADLYRVPTLFYGDHFIAHTEVGVTPHVPDLGPLPPKDWALDGRAGGSGRSKLHWTWNMGKVLDPGPGPDAHWRAVAAKFDEIRRLERRWEVDHPNADVMVVSFGTAAGFVEHVARELRAEGLSIGTFRPITLWPFPEEALAEATEDSRHVLVFEVNAGQMVDDVRLSVGDRSKIRSIGGISADESGLRYGALLDVPAVRARILAATGLEAAR</sequence>
<dbReference type="Pfam" id="PF01855">
    <property type="entry name" value="POR_N"/>
    <property type="match status" value="1"/>
</dbReference>
<dbReference type="Pfam" id="PF17147">
    <property type="entry name" value="PFOR_II"/>
    <property type="match status" value="1"/>
</dbReference>
<dbReference type="Gene3D" id="3.40.50.970">
    <property type="match status" value="1"/>
</dbReference>
<name>A0A2I2L2W0_9ACTN</name>
<reference evidence="4 5" key="1">
    <citation type="submission" date="2017-06" db="EMBL/GenBank/DDBJ databases">
        <authorList>
            <person name="Kim H.J."/>
            <person name="Triplett B.A."/>
        </authorList>
    </citation>
    <scope>NUCLEOTIDE SEQUENCE [LARGE SCALE GENOMIC DNA]</scope>
    <source>
        <strain evidence="4">FRACA_ARgP5</strain>
    </source>
</reference>
<dbReference type="InterPro" id="IPR052368">
    <property type="entry name" value="2-oxoacid_oxidoreductase"/>
</dbReference>